<organism evidence="1 2">
    <name type="scientific">Paenibacillus barcinonensis</name>
    <dbReference type="NCBI Taxonomy" id="198119"/>
    <lineage>
        <taxon>Bacteria</taxon>
        <taxon>Bacillati</taxon>
        <taxon>Bacillota</taxon>
        <taxon>Bacilli</taxon>
        <taxon>Bacillales</taxon>
        <taxon>Paenibacillaceae</taxon>
        <taxon>Paenibacillus</taxon>
    </lineage>
</organism>
<proteinExistence type="predicted"/>
<protein>
    <submittedName>
        <fullName evidence="1">Uncharacterized protein</fullName>
    </submittedName>
</protein>
<comment type="caution">
    <text evidence="1">The sequence shown here is derived from an EMBL/GenBank/DDBJ whole genome shotgun (WGS) entry which is preliminary data.</text>
</comment>
<name>A0A2V4VBX2_PAEBA</name>
<accession>A0A2V4VBX2</accession>
<evidence type="ECO:0000313" key="1">
    <source>
        <dbReference type="EMBL" id="PYE42360.1"/>
    </source>
</evidence>
<dbReference type="Proteomes" id="UP000247790">
    <property type="component" value="Unassembled WGS sequence"/>
</dbReference>
<evidence type="ECO:0000313" key="2">
    <source>
        <dbReference type="Proteomes" id="UP000247790"/>
    </source>
</evidence>
<dbReference type="EMBL" id="QJSW01000038">
    <property type="protein sequence ID" value="PYE42360.1"/>
    <property type="molecule type" value="Genomic_DNA"/>
</dbReference>
<dbReference type="AlphaFoldDB" id="A0A2V4VBX2"/>
<gene>
    <name evidence="1" type="ORF">DFQ00_1388</name>
</gene>
<sequence>MIHELKDLCNKLYIHLFASGMKGLDGTPTGVPVFTVFGGYLSYSLDF</sequence>
<reference evidence="1 2" key="1">
    <citation type="submission" date="2018-06" db="EMBL/GenBank/DDBJ databases">
        <title>Genomic Encyclopedia of Type Strains, Phase III (KMG-III): the genomes of soil and plant-associated and newly described type strains.</title>
        <authorList>
            <person name="Whitman W."/>
        </authorList>
    </citation>
    <scope>NUCLEOTIDE SEQUENCE [LARGE SCALE GENOMIC DNA]</scope>
    <source>
        <strain evidence="1 2">CECT 7022</strain>
    </source>
</reference>